<dbReference type="RefSeq" id="WP_089334013.1">
    <property type="nucleotide sequence ID" value="NZ_FZNS01000012.1"/>
</dbReference>
<dbReference type="EMBL" id="FZNS01000012">
    <property type="protein sequence ID" value="SNR94601.1"/>
    <property type="molecule type" value="Genomic_DNA"/>
</dbReference>
<reference evidence="3" key="1">
    <citation type="submission" date="2017-06" db="EMBL/GenBank/DDBJ databases">
        <authorList>
            <person name="Varghese N."/>
            <person name="Submissions S."/>
        </authorList>
    </citation>
    <scope>NUCLEOTIDE SEQUENCE [LARGE SCALE GENOMIC DNA]</scope>
    <source>
        <strain evidence="3">DSM 28041</strain>
    </source>
</reference>
<proteinExistence type="predicted"/>
<gene>
    <name evidence="2" type="ORF">SAMN06269173_11265</name>
</gene>
<feature type="region of interest" description="Disordered" evidence="1">
    <location>
        <begin position="77"/>
        <end position="96"/>
    </location>
</feature>
<protein>
    <submittedName>
        <fullName evidence="2">Uncharacterized protein</fullName>
    </submittedName>
</protein>
<sequence>MSALPPLPEEDEAWTARLRALQPLGPPEPRPFFFTRLQARLDARQAPTTMLPAWLRRPAYALFLGALVLALNADTAVSKSVSPPTSSSSSSAAGKW</sequence>
<evidence type="ECO:0000313" key="2">
    <source>
        <dbReference type="EMBL" id="SNR94601.1"/>
    </source>
</evidence>
<keyword evidence="3" id="KW-1185">Reference proteome</keyword>
<dbReference type="AlphaFoldDB" id="A0A239AGT8"/>
<name>A0A239AGT8_9BACT</name>
<dbReference type="Proteomes" id="UP000198310">
    <property type="component" value="Unassembled WGS sequence"/>
</dbReference>
<organism evidence="2 3">
    <name type="scientific">Hymenobacter mucosus</name>
    <dbReference type="NCBI Taxonomy" id="1411120"/>
    <lineage>
        <taxon>Bacteria</taxon>
        <taxon>Pseudomonadati</taxon>
        <taxon>Bacteroidota</taxon>
        <taxon>Cytophagia</taxon>
        <taxon>Cytophagales</taxon>
        <taxon>Hymenobacteraceae</taxon>
        <taxon>Hymenobacter</taxon>
    </lineage>
</organism>
<evidence type="ECO:0000313" key="3">
    <source>
        <dbReference type="Proteomes" id="UP000198310"/>
    </source>
</evidence>
<accession>A0A239AGT8</accession>
<evidence type="ECO:0000256" key="1">
    <source>
        <dbReference type="SAM" id="MobiDB-lite"/>
    </source>
</evidence>